<keyword evidence="1 4" id="KW-0547">Nucleotide-binding</keyword>
<feature type="binding site" evidence="4">
    <location>
        <position position="338"/>
    </location>
    <ligand>
        <name>GTP</name>
        <dbReference type="ChEBI" id="CHEBI:37565"/>
    </ligand>
</feature>
<dbReference type="GO" id="GO:0003924">
    <property type="term" value="F:GTPase activity"/>
    <property type="evidence" value="ECO:0007669"/>
    <property type="project" value="InterPro"/>
</dbReference>
<evidence type="ECO:0000313" key="6">
    <source>
        <dbReference type="EMBL" id="ORY36852.1"/>
    </source>
</evidence>
<sequence>MGCAPSTPESADSNTAANSKKIDKQIEIDRKNIDDSVRLLLLGPGESGKSTVLKQMKLLYNDGFSAQEVQVYRSAIFLNILQNCKVLIEAMRTSYDSIARRAKQKYKDIMVNGGQSGPVVDAAELLKNADTEMFGYNKDATLPQDIIRAIHLLWSDSGIQYCYKRANEYQLMDSCAYFMEALDHILVVRIMTVAVTETHFTLPTFKLTVYDVGGQRTERKKWAPYFDNAQAIIFVVAVGAFDQVCLEDSETNRLVESMNLFGSVCNHPLFKSTDMILFLNKIDILKEKLEKKKQVSTYFSGYSGDNSFESVSKYFTNRFLDLNKYPTSKQIYVHLTFATDVHTFRKVLASVQDSIFKNTLKEMDMM</sequence>
<dbReference type="CDD" id="cd00066">
    <property type="entry name" value="G-alpha"/>
    <property type="match status" value="1"/>
</dbReference>
<dbReference type="GO" id="GO:0001664">
    <property type="term" value="F:G protein-coupled receptor binding"/>
    <property type="evidence" value="ECO:0007669"/>
    <property type="project" value="TreeGrafter"/>
</dbReference>
<dbReference type="Pfam" id="PF00503">
    <property type="entry name" value="G-alpha"/>
    <property type="match status" value="1"/>
</dbReference>
<evidence type="ECO:0000256" key="4">
    <source>
        <dbReference type="PIRSR" id="PIRSR601019-1"/>
    </source>
</evidence>
<dbReference type="STRING" id="329046.A0A1Y2BQ33"/>
<dbReference type="Gene3D" id="3.40.50.300">
    <property type="entry name" value="P-loop containing nucleotide triphosphate hydrolases"/>
    <property type="match status" value="1"/>
</dbReference>
<dbReference type="PRINTS" id="PR00318">
    <property type="entry name" value="GPROTEINA"/>
</dbReference>
<comment type="caution">
    <text evidence="6">The sequence shown here is derived from an EMBL/GenBank/DDBJ whole genome shotgun (WGS) entry which is preliminary data.</text>
</comment>
<dbReference type="GO" id="GO:0005737">
    <property type="term" value="C:cytoplasm"/>
    <property type="evidence" value="ECO:0007669"/>
    <property type="project" value="TreeGrafter"/>
</dbReference>
<dbReference type="PANTHER" id="PTHR10218:SF360">
    <property type="entry name" value="GUANINE NUCLEOTIDE-BINDING PROTEIN SUBUNIT ALPHA HOMOLOG"/>
    <property type="match status" value="1"/>
</dbReference>
<feature type="binding site" evidence="4">
    <location>
        <begin position="186"/>
        <end position="192"/>
    </location>
    <ligand>
        <name>GTP</name>
        <dbReference type="ChEBI" id="CHEBI:37565"/>
    </ligand>
</feature>
<feature type="binding site" evidence="5">
    <location>
        <position position="50"/>
    </location>
    <ligand>
        <name>Mg(2+)</name>
        <dbReference type="ChEBI" id="CHEBI:18420"/>
    </ligand>
</feature>
<dbReference type="EMBL" id="MCGO01000053">
    <property type="protein sequence ID" value="ORY36852.1"/>
    <property type="molecule type" value="Genomic_DNA"/>
</dbReference>
<keyword evidence="2 4" id="KW-0342">GTP-binding</keyword>
<dbReference type="InterPro" id="IPR011025">
    <property type="entry name" value="GproteinA_insert"/>
</dbReference>
<reference evidence="6 7" key="1">
    <citation type="submission" date="2016-07" db="EMBL/GenBank/DDBJ databases">
        <title>Pervasive Adenine N6-methylation of Active Genes in Fungi.</title>
        <authorList>
            <consortium name="DOE Joint Genome Institute"/>
            <person name="Mondo S.J."/>
            <person name="Dannebaum R.O."/>
            <person name="Kuo R.C."/>
            <person name="Labutti K."/>
            <person name="Haridas S."/>
            <person name="Kuo A."/>
            <person name="Salamov A."/>
            <person name="Ahrendt S.R."/>
            <person name="Lipzen A."/>
            <person name="Sullivan W."/>
            <person name="Andreopoulos W.B."/>
            <person name="Clum A."/>
            <person name="Lindquist E."/>
            <person name="Daum C."/>
            <person name="Ramamoorthy G.K."/>
            <person name="Gryganskyi A."/>
            <person name="Culley D."/>
            <person name="Magnuson J.K."/>
            <person name="James T.Y."/>
            <person name="O'Malley M.A."/>
            <person name="Stajich J.E."/>
            <person name="Spatafora J.W."/>
            <person name="Visel A."/>
            <person name="Grigoriev I.V."/>
        </authorList>
    </citation>
    <scope>NUCLEOTIDE SEQUENCE [LARGE SCALE GENOMIC DNA]</scope>
    <source>
        <strain evidence="6 7">JEL800</strain>
    </source>
</reference>
<gene>
    <name evidence="6" type="ORF">BCR33DRAFT_754744</name>
</gene>
<dbReference type="InterPro" id="IPR001019">
    <property type="entry name" value="Gprotein_alpha_su"/>
</dbReference>
<accession>A0A1Y2BQ33</accession>
<dbReference type="GO" id="GO:0046872">
    <property type="term" value="F:metal ion binding"/>
    <property type="evidence" value="ECO:0007669"/>
    <property type="project" value="UniProtKB-KW"/>
</dbReference>
<evidence type="ECO:0000313" key="7">
    <source>
        <dbReference type="Proteomes" id="UP000193642"/>
    </source>
</evidence>
<feature type="binding site" evidence="4">
    <location>
        <begin position="280"/>
        <end position="283"/>
    </location>
    <ligand>
        <name>GTP</name>
        <dbReference type="ChEBI" id="CHEBI:37565"/>
    </ligand>
</feature>
<evidence type="ECO:0000256" key="3">
    <source>
        <dbReference type="ARBA" id="ARBA00023224"/>
    </source>
</evidence>
<dbReference type="SMART" id="SM00275">
    <property type="entry name" value="G_alpha"/>
    <property type="match status" value="1"/>
</dbReference>
<feature type="binding site" evidence="4">
    <location>
        <begin position="173"/>
        <end position="174"/>
    </location>
    <ligand>
        <name>GTP</name>
        <dbReference type="ChEBI" id="CHEBI:37565"/>
    </ligand>
</feature>
<dbReference type="SUPFAM" id="SSF52540">
    <property type="entry name" value="P-loop containing nucleoside triphosphate hydrolases"/>
    <property type="match status" value="1"/>
</dbReference>
<dbReference type="FunFam" id="3.40.50.300:FF:000720">
    <property type="entry name" value="Guanine nucleotide-binding protein G(k) subunit alpha"/>
    <property type="match status" value="1"/>
</dbReference>
<dbReference type="GO" id="GO:0005834">
    <property type="term" value="C:heterotrimeric G-protein complex"/>
    <property type="evidence" value="ECO:0007669"/>
    <property type="project" value="TreeGrafter"/>
</dbReference>
<evidence type="ECO:0000256" key="2">
    <source>
        <dbReference type="ARBA" id="ARBA00023134"/>
    </source>
</evidence>
<feature type="binding site" evidence="4">
    <location>
        <begin position="46"/>
        <end position="51"/>
    </location>
    <ligand>
        <name>GTP</name>
        <dbReference type="ChEBI" id="CHEBI:37565"/>
    </ligand>
</feature>
<name>A0A1Y2BQ33_9FUNG</name>
<dbReference type="Proteomes" id="UP000193642">
    <property type="component" value="Unassembled WGS sequence"/>
</dbReference>
<dbReference type="SUPFAM" id="SSF47895">
    <property type="entry name" value="Transducin (alpha subunit), insertion domain"/>
    <property type="match status" value="1"/>
</dbReference>
<feature type="binding site" evidence="5">
    <location>
        <position position="192"/>
    </location>
    <ligand>
        <name>Mg(2+)</name>
        <dbReference type="ChEBI" id="CHEBI:18420"/>
    </ligand>
</feature>
<keyword evidence="3" id="KW-0807">Transducer</keyword>
<organism evidence="6 7">
    <name type="scientific">Rhizoclosmatium globosum</name>
    <dbReference type="NCBI Taxonomy" id="329046"/>
    <lineage>
        <taxon>Eukaryota</taxon>
        <taxon>Fungi</taxon>
        <taxon>Fungi incertae sedis</taxon>
        <taxon>Chytridiomycota</taxon>
        <taxon>Chytridiomycota incertae sedis</taxon>
        <taxon>Chytridiomycetes</taxon>
        <taxon>Chytridiales</taxon>
        <taxon>Chytriomycetaceae</taxon>
        <taxon>Rhizoclosmatium</taxon>
    </lineage>
</organism>
<keyword evidence="5" id="KW-0460">Magnesium</keyword>
<dbReference type="PANTHER" id="PTHR10218">
    <property type="entry name" value="GTP-BINDING PROTEIN ALPHA SUBUNIT"/>
    <property type="match status" value="1"/>
</dbReference>
<dbReference type="PROSITE" id="PS51882">
    <property type="entry name" value="G_ALPHA"/>
    <property type="match status" value="1"/>
</dbReference>
<dbReference type="InterPro" id="IPR027417">
    <property type="entry name" value="P-loop_NTPase"/>
</dbReference>
<evidence type="ECO:0000256" key="1">
    <source>
        <dbReference type="ARBA" id="ARBA00022741"/>
    </source>
</evidence>
<evidence type="ECO:0000256" key="5">
    <source>
        <dbReference type="PIRSR" id="PIRSR601019-2"/>
    </source>
</evidence>
<dbReference type="GO" id="GO:0005525">
    <property type="term" value="F:GTP binding"/>
    <property type="evidence" value="ECO:0007669"/>
    <property type="project" value="UniProtKB-KW"/>
</dbReference>
<keyword evidence="7" id="KW-1185">Reference proteome</keyword>
<keyword evidence="5" id="KW-0479">Metal-binding</keyword>
<protein>
    <submittedName>
        <fullName evidence="6">Guanine nucleotide binding protein, alpha subunit</fullName>
    </submittedName>
</protein>
<dbReference type="OrthoDB" id="10448173at2759"/>
<dbReference type="GO" id="GO:0007188">
    <property type="term" value="P:adenylate cyclase-modulating G protein-coupled receptor signaling pathway"/>
    <property type="evidence" value="ECO:0007669"/>
    <property type="project" value="TreeGrafter"/>
</dbReference>
<dbReference type="AlphaFoldDB" id="A0A1Y2BQ33"/>
<feature type="binding site" evidence="4">
    <location>
        <begin position="211"/>
        <end position="215"/>
    </location>
    <ligand>
        <name>GTP</name>
        <dbReference type="ChEBI" id="CHEBI:37565"/>
    </ligand>
</feature>
<dbReference type="GO" id="GO:0031683">
    <property type="term" value="F:G-protein beta/gamma-subunit complex binding"/>
    <property type="evidence" value="ECO:0007669"/>
    <property type="project" value="InterPro"/>
</dbReference>
<proteinExistence type="predicted"/>
<dbReference type="Gene3D" id="1.10.400.10">
    <property type="entry name" value="GI Alpha 1, domain 2-like"/>
    <property type="match status" value="1"/>
</dbReference>